<dbReference type="FunFam" id="1.10.630.10:FF:000006">
    <property type="entry name" value="Cytochrome P450 302a1, mitochondrial"/>
    <property type="match status" value="2"/>
</dbReference>
<dbReference type="CDD" id="cd11054">
    <property type="entry name" value="CYP24A1-like"/>
    <property type="match status" value="2"/>
</dbReference>
<dbReference type="PANTHER" id="PTHR24279:SF120">
    <property type="entry name" value="CYTOCHROME P450"/>
    <property type="match status" value="1"/>
</dbReference>
<dbReference type="GO" id="GO:0004497">
    <property type="term" value="F:monooxygenase activity"/>
    <property type="evidence" value="ECO:0007669"/>
    <property type="project" value="UniProtKB-KW"/>
</dbReference>
<accession>A0A7R9BFG6</accession>
<dbReference type="InterPro" id="IPR017972">
    <property type="entry name" value="Cyt_P450_CS"/>
</dbReference>
<dbReference type="SUPFAM" id="SSF48264">
    <property type="entry name" value="Cytochrome P450"/>
    <property type="match status" value="2"/>
</dbReference>
<keyword evidence="9" id="KW-1185">Reference proteome</keyword>
<dbReference type="GO" id="GO:0016705">
    <property type="term" value="F:oxidoreductase activity, acting on paired donors, with incorporation or reduction of molecular oxygen"/>
    <property type="evidence" value="ECO:0007669"/>
    <property type="project" value="InterPro"/>
</dbReference>
<dbReference type="GO" id="GO:0020037">
    <property type="term" value="F:heme binding"/>
    <property type="evidence" value="ECO:0007669"/>
    <property type="project" value="InterPro"/>
</dbReference>
<dbReference type="EMBL" id="CAJPEX010000231">
    <property type="protein sequence ID" value="CAG0914444.1"/>
    <property type="molecule type" value="Genomic_DNA"/>
</dbReference>
<evidence type="ECO:0000256" key="4">
    <source>
        <dbReference type="ARBA" id="ARBA00022723"/>
    </source>
</evidence>
<dbReference type="Gene3D" id="1.10.630.10">
    <property type="entry name" value="Cytochrome P450"/>
    <property type="match status" value="2"/>
</dbReference>
<dbReference type="PRINTS" id="PR00385">
    <property type="entry name" value="P450"/>
</dbReference>
<reference evidence="8" key="1">
    <citation type="submission" date="2020-11" db="EMBL/GenBank/DDBJ databases">
        <authorList>
            <person name="Tran Van P."/>
        </authorList>
    </citation>
    <scope>NUCLEOTIDE SEQUENCE</scope>
</reference>
<keyword evidence="6" id="KW-0408">Iron</keyword>
<evidence type="ECO:0000256" key="5">
    <source>
        <dbReference type="ARBA" id="ARBA00023002"/>
    </source>
</evidence>
<dbReference type="PROSITE" id="PS00086">
    <property type="entry name" value="CYTOCHROME_P450"/>
    <property type="match status" value="2"/>
</dbReference>
<name>A0A7R9BFG6_9CRUS</name>
<keyword evidence="4" id="KW-0479">Metal-binding</keyword>
<dbReference type="Pfam" id="PF00067">
    <property type="entry name" value="p450"/>
    <property type="match status" value="2"/>
</dbReference>
<dbReference type="PRINTS" id="PR00463">
    <property type="entry name" value="EP450I"/>
</dbReference>
<dbReference type="EMBL" id="OA882268">
    <property type="protein sequence ID" value="CAD7274292.1"/>
    <property type="molecule type" value="Genomic_DNA"/>
</dbReference>
<dbReference type="InterPro" id="IPR001128">
    <property type="entry name" value="Cyt_P450"/>
</dbReference>
<evidence type="ECO:0000256" key="3">
    <source>
        <dbReference type="ARBA" id="ARBA00022617"/>
    </source>
</evidence>
<evidence type="ECO:0000256" key="6">
    <source>
        <dbReference type="ARBA" id="ARBA00023004"/>
    </source>
</evidence>
<keyword evidence="3" id="KW-0349">Heme</keyword>
<evidence type="ECO:0000256" key="7">
    <source>
        <dbReference type="ARBA" id="ARBA00023033"/>
    </source>
</evidence>
<dbReference type="InterPro" id="IPR050479">
    <property type="entry name" value="CYP11_CYP27_families"/>
</dbReference>
<evidence type="ECO:0000313" key="9">
    <source>
        <dbReference type="Proteomes" id="UP000678499"/>
    </source>
</evidence>
<sequence>MTRHLFPLRLRQVLAARAESSLNYSSSATVAEVKTKRFNEIPGPVCLPFIGTMWEMLPIIGNRPDLSRRHVNLMEGIEKYGPVFKVRIPFMGDMVILSEPEDFETMRWYEEKYPSRKILGPLEHYRTKISKHNFPHAGVLIVNGEDWYRMRAKYQQRMMKPKSALKYLDVMQSVASDFIDRIRLIRDANNEAPEDFQNDLYRWALESVSCFALNARLGCLQEGLTPDSDAQKMITAMNITFDALNYTENNLPLWKIYRTKQFKRLIEAQEVFTEISLKYIRRTLEIFEKDPVTDENEASILQLLLTKDNLSQNDVLLLILDLLMAGIDTTSHSMGFLLFQLAKNPDKQLKLREEVDQVIGDKSRPVTAAALNSLSYLKSCIRESMRMQSVAGGILREFGKDVVIHNYMIPKGTKVFAFAHAAGQNPKYFQNPREFRPERWIRGIREDIHPYATIPFGHGLRMCLGRRFAEQEMWLLTAKLIQNFDVKYHYEDIDIRSRLLMIPDKPLKFQFNDSLRHSSSDVATDSKPKSFNEIPGPVNVPLLGSTWKFLPIVLITLYASHFFVCKGKKPDPSRMYQIFFDELASYGPIYKWRIPFVGNIVVLSEPQDFEDMRWHEEKYPTRKILRPIERYRMKVSKHKFPHAGVLIINGPDWYRLRTKYQQRMLKPKSALQYLNSMQDVATDFIARVRLIRDEKNEMPEDFQNELYKWALESVSCFALNTRLGCLDAVLSHDSDAQKMITATNETFDALNITENGAPFWMFFPSRAYNRLIKAQDTFTEIALKYIRKVLEDVQKNPDTDEQDASVLQLFLSKDELTQDDVLLLILDLLMAGIDTTSHSMGFLLYHLAKNPEKQAKLRAEVDEVVGGKSEAITAKALNSLSYLKACIKESMRLLPVTSGILREFNKDVIIRNYLIPKGTWVVAATLAASRDSKYFSDPDEFKPERWMRGTREDIHPYATIPFGHGLRMCLGRRFAEQEMWLLTAKLIQNFEIQYHYEDIGIKTRLLNIPDQPLRFQLIDR</sequence>
<evidence type="ECO:0000256" key="2">
    <source>
        <dbReference type="ARBA" id="ARBA00010617"/>
    </source>
</evidence>
<dbReference type="OrthoDB" id="3945418at2759"/>
<dbReference type="Proteomes" id="UP000678499">
    <property type="component" value="Unassembled WGS sequence"/>
</dbReference>
<proteinExistence type="inferred from homology"/>
<dbReference type="PANTHER" id="PTHR24279">
    <property type="entry name" value="CYTOCHROME P450"/>
    <property type="match status" value="1"/>
</dbReference>
<evidence type="ECO:0000313" key="8">
    <source>
        <dbReference type="EMBL" id="CAD7274292.1"/>
    </source>
</evidence>
<keyword evidence="7" id="KW-0503">Monooxygenase</keyword>
<gene>
    <name evidence="8" type="ORF">NMOB1V02_LOCUS2139</name>
</gene>
<dbReference type="InterPro" id="IPR036396">
    <property type="entry name" value="Cyt_P450_sf"/>
</dbReference>
<dbReference type="AlphaFoldDB" id="A0A7R9BFG6"/>
<comment type="cofactor">
    <cofactor evidence="1">
        <name>heme</name>
        <dbReference type="ChEBI" id="CHEBI:30413"/>
    </cofactor>
</comment>
<evidence type="ECO:0000256" key="1">
    <source>
        <dbReference type="ARBA" id="ARBA00001971"/>
    </source>
</evidence>
<protein>
    <recommendedName>
        <fullName evidence="10">Cytochrome P450</fullName>
    </recommendedName>
</protein>
<dbReference type="GO" id="GO:0005506">
    <property type="term" value="F:iron ion binding"/>
    <property type="evidence" value="ECO:0007669"/>
    <property type="project" value="InterPro"/>
</dbReference>
<comment type="similarity">
    <text evidence="2">Belongs to the cytochrome P450 family.</text>
</comment>
<dbReference type="InterPro" id="IPR002401">
    <property type="entry name" value="Cyt_P450_E_grp-I"/>
</dbReference>
<organism evidence="8">
    <name type="scientific">Notodromas monacha</name>
    <dbReference type="NCBI Taxonomy" id="399045"/>
    <lineage>
        <taxon>Eukaryota</taxon>
        <taxon>Metazoa</taxon>
        <taxon>Ecdysozoa</taxon>
        <taxon>Arthropoda</taxon>
        <taxon>Crustacea</taxon>
        <taxon>Oligostraca</taxon>
        <taxon>Ostracoda</taxon>
        <taxon>Podocopa</taxon>
        <taxon>Podocopida</taxon>
        <taxon>Cypridocopina</taxon>
        <taxon>Cypridoidea</taxon>
        <taxon>Cyprididae</taxon>
        <taxon>Notodromas</taxon>
    </lineage>
</organism>
<keyword evidence="5" id="KW-0560">Oxidoreductase</keyword>
<evidence type="ECO:0008006" key="10">
    <source>
        <dbReference type="Google" id="ProtNLM"/>
    </source>
</evidence>